<protein>
    <submittedName>
        <fullName evidence="1">Uncharacterized protein</fullName>
    </submittedName>
</protein>
<dbReference type="AlphaFoldDB" id="A0A4P7NMT0"/>
<name>A0A4P7NMT0_PYROR</name>
<evidence type="ECO:0000313" key="1">
    <source>
        <dbReference type="EMBL" id="QBZ63544.1"/>
    </source>
</evidence>
<dbReference type="EMBL" id="CP034209">
    <property type="protein sequence ID" value="QBZ63544.1"/>
    <property type="molecule type" value="Genomic_DNA"/>
</dbReference>
<gene>
    <name evidence="1" type="ORF">PoMZ_05226</name>
</gene>
<organism evidence="1 2">
    <name type="scientific">Pyricularia oryzae</name>
    <name type="common">Rice blast fungus</name>
    <name type="synonym">Magnaporthe oryzae</name>
    <dbReference type="NCBI Taxonomy" id="318829"/>
    <lineage>
        <taxon>Eukaryota</taxon>
        <taxon>Fungi</taxon>
        <taxon>Dikarya</taxon>
        <taxon>Ascomycota</taxon>
        <taxon>Pezizomycotina</taxon>
        <taxon>Sordariomycetes</taxon>
        <taxon>Sordariomycetidae</taxon>
        <taxon>Magnaporthales</taxon>
        <taxon>Pyriculariaceae</taxon>
        <taxon>Pyricularia</taxon>
    </lineage>
</organism>
<accession>A0A4P7NMT0</accession>
<feature type="non-terminal residue" evidence="1">
    <location>
        <position position="431"/>
    </location>
</feature>
<evidence type="ECO:0000313" key="2">
    <source>
        <dbReference type="Proteomes" id="UP000294847"/>
    </source>
</evidence>
<sequence length="431" mass="44766">MSLIAFSQRKSTAGSDLSPLPRVLCTKHHGVAPQDVLEAAAHNLPLRPLGAPAVVLDLVHGQHKLPGEAVVAAAVADALEPGPVDRGLAGAEVGHGDGLRVGVHLAVLAVDERVALADLGGLRHHVEGRLLGAEAPRLVLVPRQRHHLVVAHVVVALPDAAAEPVSRLDLLVWGGGVVVLAQFGEQHLPGLVLVRVALNVRHHDVDWPVGVARVQAAQPEAVGAVGVDALGRELAVPLDGAGQTVRRSPSSLWLAALLEQMQPTGAGDGGGEVRVLPCAEQPQQNVNVVAALCQQARGRRVLAAPVSADVRVGKVPPPDGFRVHHVEDVAHAPLLQQQPAQLDVVRTVAQHVPDGEDVARAAQRPVHVDAVPEARGQRLLAHDVQAAQLGEAHHDLAVEVVLDADKDGVHARRLAVAGTAAAAAPLPAGLF</sequence>
<reference evidence="1 2" key="1">
    <citation type="journal article" date="2019" name="Mol. Biol. Evol.">
        <title>Blast fungal genomes show frequent chromosomal changes, gene gains and losses, and effector gene turnover.</title>
        <authorList>
            <person name="Gomez Luciano L.B."/>
            <person name="Jason Tsai I."/>
            <person name="Chuma I."/>
            <person name="Tosa Y."/>
            <person name="Chen Y.H."/>
            <person name="Li J.Y."/>
            <person name="Li M.Y."/>
            <person name="Jade Lu M.Y."/>
            <person name="Nakayashiki H."/>
            <person name="Li W.H."/>
        </authorList>
    </citation>
    <scope>NUCLEOTIDE SEQUENCE [LARGE SCALE GENOMIC DNA]</scope>
    <source>
        <strain evidence="1">MZ5-1-6</strain>
    </source>
</reference>
<dbReference type="Proteomes" id="UP000294847">
    <property type="component" value="Chromosome 6"/>
</dbReference>
<proteinExistence type="predicted"/>